<proteinExistence type="predicted"/>
<accession>A0A1G7HDI7</accession>
<protein>
    <recommendedName>
        <fullName evidence="3">Acyl-CoA dehydrogenase</fullName>
    </recommendedName>
</protein>
<dbReference type="Proteomes" id="UP000182427">
    <property type="component" value="Chromosome I"/>
</dbReference>
<evidence type="ECO:0000313" key="1">
    <source>
        <dbReference type="EMBL" id="SDE98119.1"/>
    </source>
</evidence>
<organism evidence="1 2">
    <name type="scientific">Terriglobus roseus</name>
    <dbReference type="NCBI Taxonomy" id="392734"/>
    <lineage>
        <taxon>Bacteria</taxon>
        <taxon>Pseudomonadati</taxon>
        <taxon>Acidobacteriota</taxon>
        <taxon>Terriglobia</taxon>
        <taxon>Terriglobales</taxon>
        <taxon>Acidobacteriaceae</taxon>
        <taxon>Terriglobus</taxon>
    </lineage>
</organism>
<gene>
    <name evidence="1" type="ORF">SAMN05444167_1016</name>
</gene>
<dbReference type="EMBL" id="LT629690">
    <property type="protein sequence ID" value="SDE98119.1"/>
    <property type="molecule type" value="Genomic_DNA"/>
</dbReference>
<dbReference type="AlphaFoldDB" id="A0A1G7HDI7"/>
<reference evidence="1 2" key="1">
    <citation type="submission" date="2016-10" db="EMBL/GenBank/DDBJ databases">
        <authorList>
            <person name="de Groot N.N."/>
        </authorList>
    </citation>
    <scope>NUCLEOTIDE SEQUENCE [LARGE SCALE GENOMIC DNA]</scope>
    <source>
        <strain evidence="1 2">GAS232</strain>
    </source>
</reference>
<name>A0A1G7HDI7_9BACT</name>
<keyword evidence="2" id="KW-1185">Reference proteome</keyword>
<dbReference type="OrthoDB" id="107064at2"/>
<sequence>MTGEHLIDRFRSLTDVRLARPGIGKTAVRHDAIFAAGREDLSLAKLIEAHWDAVAILEEAGQEPKQGIAYAVWASEVPGKPLSLRDGMLHGQKDFCSGATLVDRALVTAGPVIVEIDLNSAPSQLTIREDGWKTEAFRMTHTASLTFDHFPIVSIVGDDDWYTKRVGFWQGACGPAAAWAGGAAGLVDYAFSKRRDEPHSMAHLGAMSAAVIGMEYVLTGVAGHFDAMPTEPAMIRALTVRHLIEAACTDILQRFGRSLGPAPLVKHVEVARRYAELELYLRQCHAERDLESLGRALNCIGALPGSNGLFA</sequence>
<evidence type="ECO:0000313" key="2">
    <source>
        <dbReference type="Proteomes" id="UP000182427"/>
    </source>
</evidence>
<evidence type="ECO:0008006" key="3">
    <source>
        <dbReference type="Google" id="ProtNLM"/>
    </source>
</evidence>